<feature type="transmembrane region" description="Helical" evidence="5">
    <location>
        <begin position="615"/>
        <end position="634"/>
    </location>
</feature>
<gene>
    <name evidence="7" type="ORF">PLOB_00000479</name>
</gene>
<dbReference type="InterPro" id="IPR000276">
    <property type="entry name" value="GPCR_Rhodpsn"/>
</dbReference>
<name>A0ABN8MQK2_9CNID</name>
<evidence type="ECO:0000259" key="6">
    <source>
        <dbReference type="PROSITE" id="PS50262"/>
    </source>
</evidence>
<feature type="transmembrane region" description="Helical" evidence="5">
    <location>
        <begin position="227"/>
        <end position="251"/>
    </location>
</feature>
<feature type="transmembrane region" description="Helical" evidence="5">
    <location>
        <begin position="526"/>
        <end position="552"/>
    </location>
</feature>
<dbReference type="InterPro" id="IPR017452">
    <property type="entry name" value="GPCR_Rhodpsn_7TM"/>
</dbReference>
<protein>
    <recommendedName>
        <fullName evidence="6">G-protein coupled receptors family 1 profile domain-containing protein</fullName>
    </recommendedName>
</protein>
<evidence type="ECO:0000256" key="4">
    <source>
        <dbReference type="ARBA" id="ARBA00023136"/>
    </source>
</evidence>
<feature type="non-terminal residue" evidence="7">
    <location>
        <position position="650"/>
    </location>
</feature>
<evidence type="ECO:0000256" key="5">
    <source>
        <dbReference type="SAM" id="Phobius"/>
    </source>
</evidence>
<feature type="transmembrane region" description="Helical" evidence="5">
    <location>
        <begin position="439"/>
        <end position="461"/>
    </location>
</feature>
<dbReference type="PROSITE" id="PS50262">
    <property type="entry name" value="G_PROTEIN_RECEP_F1_2"/>
    <property type="match status" value="2"/>
</dbReference>
<dbReference type="PANTHER" id="PTHR45698:SF1">
    <property type="entry name" value="TRACE AMINE-ASSOCIATED RECEPTOR 13C-LIKE"/>
    <property type="match status" value="1"/>
</dbReference>
<comment type="caution">
    <text evidence="7">The sequence shown here is derived from an EMBL/GenBank/DDBJ whole genome shotgun (WGS) entry which is preliminary data.</text>
</comment>
<feature type="transmembrane region" description="Helical" evidence="5">
    <location>
        <begin position="579"/>
        <end position="603"/>
    </location>
</feature>
<feature type="transmembrane region" description="Helical" evidence="5">
    <location>
        <begin position="130"/>
        <end position="154"/>
    </location>
</feature>
<feature type="transmembrane region" description="Helical" evidence="5">
    <location>
        <begin position="482"/>
        <end position="506"/>
    </location>
</feature>
<dbReference type="PRINTS" id="PR00237">
    <property type="entry name" value="GPCRRHODOPSN"/>
</dbReference>
<feature type="transmembrane region" description="Helical" evidence="5">
    <location>
        <begin position="87"/>
        <end position="109"/>
    </location>
</feature>
<dbReference type="Gene3D" id="1.20.1070.10">
    <property type="entry name" value="Rhodopsin 7-helix transmembrane proteins"/>
    <property type="match status" value="2"/>
</dbReference>
<sequence>MEASPSKTQLTNSVLAILGILGNTMTILLFFHDKKLLKKSYNAFILCLAIADILTSILVITSPGFGLGDLIARPTSPVLGEIYCRAIWSRVFVFQHVFFSVYITLLLTIERWVAVVKPAKYNVAFKGKRVIGYIFFCWIWSFGLTGTGIFDAVYEPSSSSNEICTFKFISSGSILRISLSVFIIIMKMFFPCLSMIGLYVHMIVKTNNSPVASAESKTKLRGKMTRMIGIMTCILLICYSPNQIFLIFAIAGKAKIDSTLHHFTAILAFTTIFTNPLIYGLSNANYRKRYKMALFSMCPKRLGEGAHVPLRGRRQNNGEHILQNSESPVAMTHDGNCCEDFFSFTHSKVVKSSFSSPSKTQLTNSILAILGILGNTMTILLFFHDKKLLKKSYNVFILCLAIADMLTSILVITSPGFGLGDLIARPTNPVLGEIYCRAIWSRVFVFQHVFFSVYITLLLTIERWVAVVKPAKYNVVFKGKRVIGYIFFCWIWSFGLTGTGIFDAVYEPSSSSNEICTFKFISSGSIFRTSLSVFIIIMKMFFPCLSMIGLYVHMIVKTNNSPVASAESKAKLRGKMTRMIGIMTCILLICYSPNQIFLIFAIAGKAKIDSTLHHFTAILAFTTIFTNPLIYGLSNANYRKRYKMALFSMC</sequence>
<dbReference type="EMBL" id="CALNXK010000001">
    <property type="protein sequence ID" value="CAH3032406.1"/>
    <property type="molecule type" value="Genomic_DNA"/>
</dbReference>
<keyword evidence="4 5" id="KW-0472">Membrane</keyword>
<keyword evidence="2 5" id="KW-0812">Transmembrane</keyword>
<feature type="transmembrane region" description="Helical" evidence="5">
    <location>
        <begin position="12"/>
        <end position="31"/>
    </location>
</feature>
<keyword evidence="3 5" id="KW-1133">Transmembrane helix</keyword>
<feature type="transmembrane region" description="Helical" evidence="5">
    <location>
        <begin position="395"/>
        <end position="419"/>
    </location>
</feature>
<feature type="transmembrane region" description="Helical" evidence="5">
    <location>
        <begin position="43"/>
        <end position="67"/>
    </location>
</feature>
<dbReference type="SUPFAM" id="SSF81321">
    <property type="entry name" value="Family A G protein-coupled receptor-like"/>
    <property type="match status" value="2"/>
</dbReference>
<proteinExistence type="predicted"/>
<organism evidence="7 8">
    <name type="scientific">Porites lobata</name>
    <dbReference type="NCBI Taxonomy" id="104759"/>
    <lineage>
        <taxon>Eukaryota</taxon>
        <taxon>Metazoa</taxon>
        <taxon>Cnidaria</taxon>
        <taxon>Anthozoa</taxon>
        <taxon>Hexacorallia</taxon>
        <taxon>Scleractinia</taxon>
        <taxon>Fungiina</taxon>
        <taxon>Poritidae</taxon>
        <taxon>Porites</taxon>
    </lineage>
</organism>
<keyword evidence="8" id="KW-1185">Reference proteome</keyword>
<evidence type="ECO:0000313" key="8">
    <source>
        <dbReference type="Proteomes" id="UP001159405"/>
    </source>
</evidence>
<evidence type="ECO:0000256" key="3">
    <source>
        <dbReference type="ARBA" id="ARBA00022989"/>
    </source>
</evidence>
<feature type="transmembrane region" description="Helical" evidence="5">
    <location>
        <begin position="174"/>
        <end position="200"/>
    </location>
</feature>
<dbReference type="PANTHER" id="PTHR45698">
    <property type="entry name" value="TRACE AMINE-ASSOCIATED RECEPTOR 19N-RELATED"/>
    <property type="match status" value="1"/>
</dbReference>
<comment type="subcellular location">
    <subcellularLocation>
        <location evidence="1">Membrane</location>
    </subcellularLocation>
</comment>
<accession>A0ABN8MQK2</accession>
<evidence type="ECO:0000313" key="7">
    <source>
        <dbReference type="EMBL" id="CAH3032406.1"/>
    </source>
</evidence>
<feature type="domain" description="G-protein coupled receptors family 1 profile" evidence="6">
    <location>
        <begin position="22"/>
        <end position="279"/>
    </location>
</feature>
<evidence type="ECO:0000256" key="2">
    <source>
        <dbReference type="ARBA" id="ARBA00022692"/>
    </source>
</evidence>
<evidence type="ECO:0000256" key="1">
    <source>
        <dbReference type="ARBA" id="ARBA00004370"/>
    </source>
</evidence>
<reference evidence="7 8" key="1">
    <citation type="submission" date="2022-05" db="EMBL/GenBank/DDBJ databases">
        <authorList>
            <consortium name="Genoscope - CEA"/>
            <person name="William W."/>
        </authorList>
    </citation>
    <scope>NUCLEOTIDE SEQUENCE [LARGE SCALE GENOMIC DNA]</scope>
</reference>
<feature type="domain" description="G-protein coupled receptors family 1 profile" evidence="6">
    <location>
        <begin position="374"/>
        <end position="631"/>
    </location>
</feature>
<dbReference type="Pfam" id="PF00001">
    <property type="entry name" value="7tm_1"/>
    <property type="match status" value="2"/>
</dbReference>
<dbReference type="CDD" id="cd00637">
    <property type="entry name" value="7tm_classA_rhodopsin-like"/>
    <property type="match status" value="2"/>
</dbReference>
<dbReference type="Proteomes" id="UP001159405">
    <property type="component" value="Unassembled WGS sequence"/>
</dbReference>